<dbReference type="InterPro" id="IPR019734">
    <property type="entry name" value="TPR_rpt"/>
</dbReference>
<dbReference type="PROSITE" id="PS50293">
    <property type="entry name" value="TPR_REGION"/>
    <property type="match status" value="1"/>
</dbReference>
<dbReference type="SUPFAM" id="SSF48452">
    <property type="entry name" value="TPR-like"/>
    <property type="match status" value="2"/>
</dbReference>
<accession>A0A0F9BS19</accession>
<dbReference type="PANTHER" id="PTHR10098">
    <property type="entry name" value="RAPSYN-RELATED"/>
    <property type="match status" value="1"/>
</dbReference>
<dbReference type="PROSITE" id="PS50005">
    <property type="entry name" value="TPR"/>
    <property type="match status" value="4"/>
</dbReference>
<dbReference type="Gene3D" id="1.25.40.10">
    <property type="entry name" value="Tetratricopeptide repeat domain"/>
    <property type="match status" value="3"/>
</dbReference>
<comment type="caution">
    <text evidence="1">The sequence shown here is derived from an EMBL/GenBank/DDBJ whole genome shotgun (WGS) entry which is preliminary data.</text>
</comment>
<feature type="non-terminal residue" evidence="1">
    <location>
        <position position="531"/>
    </location>
</feature>
<sequence length="531" mass="61838">LKNFRKAIDININDVDAWNYYGITYMDQGKYKKSIEIFKKGIKENFDSGSLFYSMGIAYGKLGNNEKELELYSEAVKRLPDDYQIWSNMGCAYEDLGHPNKAARAWKIADQIQDGFHIKNEKEVIELLEIIKYGGLDPVYKGKAANKAIKEGQQSSSLNEKLKLYKEAYNLYKEINNNLGIANASNHIAGVYKEKREWLKSIAKEEEAVRIHKKLNFDKFVGRELHNIGYCYYQLEDYEIAIRNFEESVEIHKKLNDRRRWGDSVYNLGLIYKKMGDYDKSIEYFEKNLKNDIEDQLEVNQALDLKELGDVYNEKGEKKRALEFLKEFKSALKKQEAKLNKFGNLPKFYFIVNKMDEGPDESAPFIAEMANRISEILPETSLVNIMQVIYPTSIKIGTSITTFFGRVLEEIIPFRRYINEGLSTLSLIYNFDFSCLIDLEVGRLPLGWQHNNKLEPKKIINQLLDLFEEGLFEYSTFTVDTGKQIKEVNISRLKILKREYVYLYILGDEANIDQLLMKKEKIEELAIRALT</sequence>
<organism evidence="1">
    <name type="scientific">marine sediment metagenome</name>
    <dbReference type="NCBI Taxonomy" id="412755"/>
    <lineage>
        <taxon>unclassified sequences</taxon>
        <taxon>metagenomes</taxon>
        <taxon>ecological metagenomes</taxon>
    </lineage>
</organism>
<gene>
    <name evidence="1" type="ORF">LCGC14_2412760</name>
</gene>
<dbReference type="SMART" id="SM00028">
    <property type="entry name" value="TPR"/>
    <property type="match status" value="6"/>
</dbReference>
<dbReference type="AlphaFoldDB" id="A0A0F9BS19"/>
<name>A0A0F9BS19_9ZZZZ</name>
<protein>
    <submittedName>
        <fullName evidence="1">Uncharacterized protein</fullName>
    </submittedName>
</protein>
<dbReference type="Pfam" id="PF13424">
    <property type="entry name" value="TPR_12"/>
    <property type="match status" value="1"/>
</dbReference>
<feature type="non-terminal residue" evidence="1">
    <location>
        <position position="1"/>
    </location>
</feature>
<dbReference type="EMBL" id="LAZR01036495">
    <property type="protein sequence ID" value="KKL24694.1"/>
    <property type="molecule type" value="Genomic_DNA"/>
</dbReference>
<dbReference type="InterPro" id="IPR011990">
    <property type="entry name" value="TPR-like_helical_dom_sf"/>
</dbReference>
<evidence type="ECO:0000313" key="1">
    <source>
        <dbReference type="EMBL" id="KKL24694.1"/>
    </source>
</evidence>
<reference evidence="1" key="1">
    <citation type="journal article" date="2015" name="Nature">
        <title>Complex archaea that bridge the gap between prokaryotes and eukaryotes.</title>
        <authorList>
            <person name="Spang A."/>
            <person name="Saw J.H."/>
            <person name="Jorgensen S.L."/>
            <person name="Zaremba-Niedzwiedzka K."/>
            <person name="Martijn J."/>
            <person name="Lind A.E."/>
            <person name="van Eijk R."/>
            <person name="Schleper C."/>
            <person name="Guy L."/>
            <person name="Ettema T.J."/>
        </authorList>
    </citation>
    <scope>NUCLEOTIDE SEQUENCE</scope>
</reference>
<dbReference type="Pfam" id="PF13431">
    <property type="entry name" value="TPR_17"/>
    <property type="match status" value="1"/>
</dbReference>
<proteinExistence type="predicted"/>